<protein>
    <submittedName>
        <fullName evidence="3">Short-chain dehydrogenase</fullName>
    </submittedName>
</protein>
<dbReference type="PRINTS" id="PR00081">
    <property type="entry name" value="GDHRDH"/>
</dbReference>
<dbReference type="Gene3D" id="3.40.50.720">
    <property type="entry name" value="NAD(P)-binding Rossmann-like Domain"/>
    <property type="match status" value="1"/>
</dbReference>
<evidence type="ECO:0000256" key="1">
    <source>
        <dbReference type="ARBA" id="ARBA00006484"/>
    </source>
</evidence>
<dbReference type="RefSeq" id="WP_111728298.1">
    <property type="nucleotide sequence ID" value="NZ_QHKO01000001.1"/>
</dbReference>
<dbReference type="OrthoDB" id="9804952at2"/>
<dbReference type="Proteomes" id="UP000249169">
    <property type="component" value="Unassembled WGS sequence"/>
</dbReference>
<comment type="caution">
    <text evidence="3">The sequence shown here is derived from an EMBL/GenBank/DDBJ whole genome shotgun (WGS) entry which is preliminary data.</text>
</comment>
<dbReference type="InterPro" id="IPR036291">
    <property type="entry name" value="NAD(P)-bd_dom_sf"/>
</dbReference>
<dbReference type="Pfam" id="PF00106">
    <property type="entry name" value="adh_short"/>
    <property type="match status" value="1"/>
</dbReference>
<proteinExistence type="inferred from homology"/>
<reference evidence="3 4" key="1">
    <citation type="submission" date="2018-05" db="EMBL/GenBank/DDBJ databases">
        <title>Lujinxingia marina gen. nov. sp. nov., a new facultative anaerobic member of the class Deltaproteobacteria, and proposal of Lujinxingaceae fam. nov.</title>
        <authorList>
            <person name="Li C.-M."/>
        </authorList>
    </citation>
    <scope>NUCLEOTIDE SEQUENCE [LARGE SCALE GENOMIC DNA]</scope>
    <source>
        <strain evidence="3 4">B210</strain>
    </source>
</reference>
<dbReference type="InterPro" id="IPR002347">
    <property type="entry name" value="SDR_fam"/>
</dbReference>
<sequence length="244" mass="26081">MSVIILGATSPIARAVAERYAEAGYAVALAARDQEEGARSAADLRIRYGVETQAFAFDACDFDSHPDLIARVEDALGPIDVALVAFGFMGDQHDSQSDFAKARRVIDVNYTGAVSVCEALAGVMRARGAGSIVGLSSVAGDRGRASNYFYGSAKGALTLYLQGLRNRLAGEGVHVMTVKLGFVDTPMTFELDTAIPIASPTKAGGAIFQAERQKIETFYYPRFWGGIMGVIKAIPEKVFKRLSL</sequence>
<organism evidence="3 4">
    <name type="scientific">Lujinxingia litoralis</name>
    <dbReference type="NCBI Taxonomy" id="2211119"/>
    <lineage>
        <taxon>Bacteria</taxon>
        <taxon>Deltaproteobacteria</taxon>
        <taxon>Bradymonadales</taxon>
        <taxon>Lujinxingiaceae</taxon>
        <taxon>Lujinxingia</taxon>
    </lineage>
</organism>
<dbReference type="EMBL" id="QHKO01000001">
    <property type="protein sequence ID" value="RAL25126.1"/>
    <property type="molecule type" value="Genomic_DNA"/>
</dbReference>
<accession>A0A328CBS6</accession>
<dbReference type="PROSITE" id="PS00061">
    <property type="entry name" value="ADH_SHORT"/>
    <property type="match status" value="1"/>
</dbReference>
<dbReference type="NCBIfam" id="NF005489">
    <property type="entry name" value="PRK07102.1"/>
    <property type="match status" value="1"/>
</dbReference>
<evidence type="ECO:0000256" key="2">
    <source>
        <dbReference type="ARBA" id="ARBA00023002"/>
    </source>
</evidence>
<evidence type="ECO:0000313" key="3">
    <source>
        <dbReference type="EMBL" id="RAL25126.1"/>
    </source>
</evidence>
<dbReference type="InterPro" id="IPR020904">
    <property type="entry name" value="Sc_DH/Rdtase_CS"/>
</dbReference>
<keyword evidence="2" id="KW-0560">Oxidoreductase</keyword>
<evidence type="ECO:0000313" key="4">
    <source>
        <dbReference type="Proteomes" id="UP000249169"/>
    </source>
</evidence>
<dbReference type="PANTHER" id="PTHR43669:SF6">
    <property type="entry name" value="DECAPRENYLPHOSPHORYL-2-KETO-BETA-D-ERYTHRO-PENTOSE REDUCTASE"/>
    <property type="match status" value="1"/>
</dbReference>
<comment type="similarity">
    <text evidence="1">Belongs to the short-chain dehydrogenases/reductases (SDR) family.</text>
</comment>
<keyword evidence="4" id="KW-1185">Reference proteome</keyword>
<dbReference type="GO" id="GO:0016491">
    <property type="term" value="F:oxidoreductase activity"/>
    <property type="evidence" value="ECO:0007669"/>
    <property type="project" value="UniProtKB-KW"/>
</dbReference>
<name>A0A328CBS6_9DELT</name>
<dbReference type="PANTHER" id="PTHR43669">
    <property type="entry name" value="5-KETO-D-GLUCONATE 5-REDUCTASE"/>
    <property type="match status" value="1"/>
</dbReference>
<dbReference type="AlphaFoldDB" id="A0A328CBS6"/>
<dbReference type="SUPFAM" id="SSF51735">
    <property type="entry name" value="NAD(P)-binding Rossmann-fold domains"/>
    <property type="match status" value="1"/>
</dbReference>
<gene>
    <name evidence="3" type="ORF">DL240_02630</name>
</gene>